<protein>
    <submittedName>
        <fullName evidence="2">Uncharacterized protein</fullName>
    </submittedName>
</protein>
<evidence type="ECO:0000256" key="1">
    <source>
        <dbReference type="SAM" id="MobiDB-lite"/>
    </source>
</evidence>
<gene>
    <name evidence="2" type="ORF">METZ01_LOCUS431824</name>
</gene>
<evidence type="ECO:0000313" key="2">
    <source>
        <dbReference type="EMBL" id="SVD78970.1"/>
    </source>
</evidence>
<organism evidence="2">
    <name type="scientific">marine metagenome</name>
    <dbReference type="NCBI Taxonomy" id="408172"/>
    <lineage>
        <taxon>unclassified sequences</taxon>
        <taxon>metagenomes</taxon>
        <taxon>ecological metagenomes</taxon>
    </lineage>
</organism>
<feature type="non-terminal residue" evidence="2">
    <location>
        <position position="1"/>
    </location>
</feature>
<dbReference type="EMBL" id="UINC01173397">
    <property type="protein sequence ID" value="SVD78970.1"/>
    <property type="molecule type" value="Genomic_DNA"/>
</dbReference>
<sequence>PVRRALLDGAGIQNQVFAKTPGRPNLIARLLGDRTDPVIASRPPERDPIRPTSLATTDIQR</sequence>
<proteinExistence type="predicted"/>
<dbReference type="AlphaFoldDB" id="A0A382Y763"/>
<reference evidence="2" key="1">
    <citation type="submission" date="2018-05" db="EMBL/GenBank/DDBJ databases">
        <authorList>
            <person name="Lanie J.A."/>
            <person name="Ng W.-L."/>
            <person name="Kazmierczak K.M."/>
            <person name="Andrzejewski T.M."/>
            <person name="Davidsen T.M."/>
            <person name="Wayne K.J."/>
            <person name="Tettelin H."/>
            <person name="Glass J.I."/>
            <person name="Rusch D."/>
            <person name="Podicherti R."/>
            <person name="Tsui H.-C.T."/>
            <person name="Winkler M.E."/>
        </authorList>
    </citation>
    <scope>NUCLEOTIDE SEQUENCE</scope>
</reference>
<feature type="region of interest" description="Disordered" evidence="1">
    <location>
        <begin position="37"/>
        <end position="61"/>
    </location>
</feature>
<name>A0A382Y763_9ZZZZ</name>
<accession>A0A382Y763</accession>